<dbReference type="EMBL" id="CADCXU010020238">
    <property type="protein sequence ID" value="CAB0008191.1"/>
    <property type="molecule type" value="Genomic_DNA"/>
</dbReference>
<sequence>MVHMGTYHKQLVDRYSRLSCIIELDTALAQHSHREFRSERRQRATIATGSAADAIERGVETGEMAARRVGLREGQSQPDTDEYHTPFARHEPETVSR</sequence>
<feature type="region of interest" description="Disordered" evidence="1">
    <location>
        <begin position="71"/>
        <end position="97"/>
    </location>
</feature>
<proteinExistence type="predicted"/>
<evidence type="ECO:0000256" key="1">
    <source>
        <dbReference type="SAM" id="MobiDB-lite"/>
    </source>
</evidence>
<evidence type="ECO:0000313" key="2">
    <source>
        <dbReference type="EMBL" id="CAB0008191.1"/>
    </source>
</evidence>
<gene>
    <name evidence="2" type="ORF">NTEN_LOCUS13437</name>
</gene>
<dbReference type="AlphaFoldDB" id="A0A6H5GXY8"/>
<keyword evidence="3" id="KW-1185">Reference proteome</keyword>
<organism evidence="2 3">
    <name type="scientific">Nesidiocoris tenuis</name>
    <dbReference type="NCBI Taxonomy" id="355587"/>
    <lineage>
        <taxon>Eukaryota</taxon>
        <taxon>Metazoa</taxon>
        <taxon>Ecdysozoa</taxon>
        <taxon>Arthropoda</taxon>
        <taxon>Hexapoda</taxon>
        <taxon>Insecta</taxon>
        <taxon>Pterygota</taxon>
        <taxon>Neoptera</taxon>
        <taxon>Paraneoptera</taxon>
        <taxon>Hemiptera</taxon>
        <taxon>Heteroptera</taxon>
        <taxon>Panheteroptera</taxon>
        <taxon>Cimicomorpha</taxon>
        <taxon>Miridae</taxon>
        <taxon>Dicyphina</taxon>
        <taxon>Nesidiocoris</taxon>
    </lineage>
</organism>
<feature type="compositionally biased region" description="Basic and acidic residues" evidence="1">
    <location>
        <begin position="81"/>
        <end position="97"/>
    </location>
</feature>
<reference evidence="2 3" key="1">
    <citation type="submission" date="2020-02" db="EMBL/GenBank/DDBJ databases">
        <authorList>
            <person name="Ferguson B K."/>
        </authorList>
    </citation>
    <scope>NUCLEOTIDE SEQUENCE [LARGE SCALE GENOMIC DNA]</scope>
</reference>
<name>A0A6H5GXY8_9HEMI</name>
<protein>
    <submittedName>
        <fullName evidence="2">Uncharacterized protein</fullName>
    </submittedName>
</protein>
<accession>A0A6H5GXY8</accession>
<dbReference type="Proteomes" id="UP000479000">
    <property type="component" value="Unassembled WGS sequence"/>
</dbReference>
<dbReference type="OrthoDB" id="2428204at2759"/>
<evidence type="ECO:0000313" key="3">
    <source>
        <dbReference type="Proteomes" id="UP000479000"/>
    </source>
</evidence>